<proteinExistence type="predicted"/>
<feature type="region of interest" description="Disordered" evidence="6">
    <location>
        <begin position="221"/>
        <end position="243"/>
    </location>
</feature>
<accession>A6MCZ2</accession>
<feature type="region of interest" description="Disordered" evidence="6">
    <location>
        <begin position="1"/>
        <end position="46"/>
    </location>
</feature>
<name>A6MCZ2_ORYBR</name>
<dbReference type="InterPro" id="IPR017887">
    <property type="entry name" value="TF_TCP_subgr"/>
</dbReference>
<evidence type="ECO:0000256" key="1">
    <source>
        <dbReference type="ARBA" id="ARBA00004123"/>
    </source>
</evidence>
<keyword evidence="3" id="KW-0238">DNA-binding</keyword>
<organism evidence="8">
    <name type="scientific">Oryza brachyantha</name>
    <name type="common">malo sina</name>
    <dbReference type="NCBI Taxonomy" id="4533"/>
    <lineage>
        <taxon>Eukaryota</taxon>
        <taxon>Viridiplantae</taxon>
        <taxon>Streptophyta</taxon>
        <taxon>Embryophyta</taxon>
        <taxon>Tracheophyta</taxon>
        <taxon>Spermatophyta</taxon>
        <taxon>Magnoliopsida</taxon>
        <taxon>Liliopsida</taxon>
        <taxon>Poales</taxon>
        <taxon>Poaceae</taxon>
        <taxon>BOP clade</taxon>
        <taxon>Oryzoideae</taxon>
        <taxon>Oryzeae</taxon>
        <taxon>Oryzinae</taxon>
        <taxon>Oryza</taxon>
    </lineage>
</organism>
<keyword evidence="4" id="KW-0804">Transcription</keyword>
<dbReference type="Pfam" id="PF03634">
    <property type="entry name" value="TCP"/>
    <property type="match status" value="1"/>
</dbReference>
<evidence type="ECO:0000259" key="7">
    <source>
        <dbReference type="PROSITE" id="PS51369"/>
    </source>
</evidence>
<evidence type="ECO:0000256" key="2">
    <source>
        <dbReference type="ARBA" id="ARBA00023015"/>
    </source>
</evidence>
<evidence type="ECO:0000256" key="3">
    <source>
        <dbReference type="ARBA" id="ARBA00023125"/>
    </source>
</evidence>
<reference evidence="8" key="1">
    <citation type="journal article" date="2007" name="Plant Mol. Biol.">
        <title>New insights into Oryza genome evolution: high gene colinearity and differential retrotransposon amplification.</title>
        <authorList>
            <person name="Zhang S."/>
            <person name="Gu Y.Q."/>
            <person name="Singh J."/>
            <person name="Coleman-Derr D."/>
            <person name="Brar D.S."/>
            <person name="Jiang N."/>
            <person name="Lemaux P.G."/>
        </authorList>
    </citation>
    <scope>NUCLEOTIDE SEQUENCE</scope>
</reference>
<evidence type="ECO:0000256" key="5">
    <source>
        <dbReference type="ARBA" id="ARBA00023242"/>
    </source>
</evidence>
<evidence type="ECO:0000256" key="4">
    <source>
        <dbReference type="ARBA" id="ARBA00023163"/>
    </source>
</evidence>
<keyword evidence="5" id="KW-0539">Nucleus</keyword>
<dbReference type="PANTHER" id="PTHR31072">
    <property type="entry name" value="TRANSCRIPTION FACTOR TCP4-RELATED"/>
    <property type="match status" value="1"/>
</dbReference>
<keyword evidence="2" id="KW-0805">Transcription regulation</keyword>
<evidence type="ECO:0000313" key="8">
    <source>
        <dbReference type="EMBL" id="ABG73454.1"/>
    </source>
</evidence>
<feature type="compositionally biased region" description="Basic and acidic residues" evidence="6">
    <location>
        <begin position="1"/>
        <end position="19"/>
    </location>
</feature>
<dbReference type="GO" id="GO:0003700">
    <property type="term" value="F:DNA-binding transcription factor activity"/>
    <property type="evidence" value="ECO:0007669"/>
    <property type="project" value="InterPro"/>
</dbReference>
<dbReference type="InterPro" id="IPR005333">
    <property type="entry name" value="Transcription_factor_TCP"/>
</dbReference>
<comment type="subcellular location">
    <subcellularLocation>
        <location evidence="1">Nucleus</location>
    </subcellularLocation>
</comment>
<dbReference type="PANTHER" id="PTHR31072:SF183">
    <property type="entry name" value="TRANSCRIPTION FACTOR PCF2"/>
    <property type="match status" value="1"/>
</dbReference>
<feature type="domain" description="TCP" evidence="7">
    <location>
        <begin position="144"/>
        <end position="198"/>
    </location>
</feature>
<dbReference type="PROSITE" id="PS51369">
    <property type="entry name" value="TCP"/>
    <property type="match status" value="1"/>
</dbReference>
<feature type="compositionally biased region" description="Acidic residues" evidence="6">
    <location>
        <begin position="373"/>
        <end position="388"/>
    </location>
</feature>
<dbReference type="GO" id="GO:0005634">
    <property type="term" value="C:nucleus"/>
    <property type="evidence" value="ECO:0007669"/>
    <property type="project" value="UniProtKB-SubCell"/>
</dbReference>
<sequence>MESQLQDRGDEEAGARGRSELAPGNAAFAGLVQAQEEGGDEEEEGAGARIQVEMAGGGGAAFGRLGYAAVLSPVASRLQGEGGGEAEAGKCGLAEMAGGGPFAVGVEQAAAHDGDLVPKPESELVPVEFLQGLAAVGAKPQPRNRDRHIKVEGRGRRIRMPVKCAARIAQLTRELGHKSDGETIRWLMQQSEPAIIAATGTGTVPAIATTVNGVLRIPTESPSAAAAHGEEPAPKRRRKLQPTRASAGVEPLAMAPPPALYYPLVADPLLQANGGGAISISSGLAPTSATGTPSGAAAAIPFIAMPAAASDGKQPMHYWAFQTNPDHHSFAAGAQPIDGSSFQPQPFYSVVHPINGADPQGQNVNADDQPAGGEEDDYEEATDSSSEE</sequence>
<dbReference type="GO" id="GO:0043565">
    <property type="term" value="F:sequence-specific DNA binding"/>
    <property type="evidence" value="ECO:0007669"/>
    <property type="project" value="TreeGrafter"/>
</dbReference>
<dbReference type="EMBL" id="DQ810282">
    <property type="protein sequence ID" value="ABG73454.1"/>
    <property type="molecule type" value="Genomic_DNA"/>
</dbReference>
<evidence type="ECO:0000256" key="6">
    <source>
        <dbReference type="SAM" id="MobiDB-lite"/>
    </source>
</evidence>
<dbReference type="AlphaFoldDB" id="A6MCZ2"/>
<protein>
    <submittedName>
        <fullName evidence="8">TCP family transcription factor</fullName>
    </submittedName>
</protein>
<feature type="region of interest" description="Disordered" evidence="6">
    <location>
        <begin position="329"/>
        <end position="388"/>
    </location>
</feature>